<comment type="caution">
    <text evidence="1">The sequence shown here is derived from an EMBL/GenBank/DDBJ whole genome shotgun (WGS) entry which is preliminary data.</text>
</comment>
<accession>A0ABS5TF84</accession>
<reference evidence="1 2" key="1">
    <citation type="submission" date="2021-05" db="EMBL/GenBank/DDBJ databases">
        <title>Kineosporia and Streptomyces sp. nov. two new marine actinobacteria isolated from Coral.</title>
        <authorList>
            <person name="Buangrab K."/>
            <person name="Sutthacheep M."/>
            <person name="Yeemin T."/>
            <person name="Harunari E."/>
            <person name="Igarashi Y."/>
            <person name="Kanchanasin P."/>
            <person name="Tanasupawat S."/>
            <person name="Phongsopitanun W."/>
        </authorList>
    </citation>
    <scope>NUCLEOTIDE SEQUENCE [LARGE SCALE GENOMIC DNA]</scope>
    <source>
        <strain evidence="1 2">J2-2</strain>
    </source>
</reference>
<dbReference type="RefSeq" id="WP_214155055.1">
    <property type="nucleotide sequence ID" value="NZ_JAHBAY010000003.1"/>
</dbReference>
<evidence type="ECO:0000313" key="2">
    <source>
        <dbReference type="Proteomes" id="UP001197247"/>
    </source>
</evidence>
<dbReference type="Proteomes" id="UP001197247">
    <property type="component" value="Unassembled WGS sequence"/>
</dbReference>
<gene>
    <name evidence="1" type="ORF">KIH74_07410</name>
</gene>
<name>A0ABS5TF84_9ACTN</name>
<keyword evidence="2" id="KW-1185">Reference proteome</keyword>
<proteinExistence type="predicted"/>
<organism evidence="1 2">
    <name type="scientific">Kineosporia corallincola</name>
    <dbReference type="NCBI Taxonomy" id="2835133"/>
    <lineage>
        <taxon>Bacteria</taxon>
        <taxon>Bacillati</taxon>
        <taxon>Actinomycetota</taxon>
        <taxon>Actinomycetes</taxon>
        <taxon>Kineosporiales</taxon>
        <taxon>Kineosporiaceae</taxon>
        <taxon>Kineosporia</taxon>
    </lineage>
</organism>
<dbReference type="EMBL" id="JAHBAY010000003">
    <property type="protein sequence ID" value="MBT0768748.1"/>
    <property type="molecule type" value="Genomic_DNA"/>
</dbReference>
<protein>
    <submittedName>
        <fullName evidence="1">Uncharacterized protein</fullName>
    </submittedName>
</protein>
<evidence type="ECO:0000313" key="1">
    <source>
        <dbReference type="EMBL" id="MBT0768748.1"/>
    </source>
</evidence>
<sequence length="290" mass="30133">MYTLSSPSVLATDAAAHPGAVQVLRAISSAFRITQDGAFALARAWQERDDTAADVAWGLVAILDLNAPTMPSTLRAAATALRDGTEPSADHLASGRFGTATEVGTLIAAEAAVWPDAPSVPIPGALQVPASAAAAAASVAALWACPELEQEHVRALRAPFTAVALNGENVFETGASLYGPRGESVRELIGQVRAGAITPQQLSSVVWPSGVWSGAMHEAAWTCLKEGRLRAQMRAVIDVTLEFVLANPRLTAVGTRACLPTLHAMTVRRLVADTAGEKALGELALADLAF</sequence>